<dbReference type="AlphaFoldDB" id="A0A382A958"/>
<dbReference type="PANTHER" id="PTHR42951:SF20">
    <property type="entry name" value="BETA LACTAMASE"/>
    <property type="match status" value="1"/>
</dbReference>
<dbReference type="InterPro" id="IPR001279">
    <property type="entry name" value="Metallo-B-lactamas"/>
</dbReference>
<dbReference type="InterPro" id="IPR036866">
    <property type="entry name" value="RibonucZ/Hydroxyglut_hydro"/>
</dbReference>
<accession>A0A382A958</accession>
<dbReference type="Gene3D" id="3.60.15.10">
    <property type="entry name" value="Ribonuclease Z/Hydroxyacylglutathione hydrolase-like"/>
    <property type="match status" value="1"/>
</dbReference>
<evidence type="ECO:0000259" key="1">
    <source>
        <dbReference type="SMART" id="SM00849"/>
    </source>
</evidence>
<feature type="domain" description="Metallo-beta-lactamase" evidence="1">
    <location>
        <begin position="328"/>
        <end position="517"/>
    </location>
</feature>
<reference evidence="2" key="1">
    <citation type="submission" date="2018-05" db="EMBL/GenBank/DDBJ databases">
        <authorList>
            <person name="Lanie J.A."/>
            <person name="Ng W.-L."/>
            <person name="Kazmierczak K.M."/>
            <person name="Andrzejewski T.M."/>
            <person name="Davidsen T.M."/>
            <person name="Wayne K.J."/>
            <person name="Tettelin H."/>
            <person name="Glass J.I."/>
            <person name="Rusch D."/>
            <person name="Podicherti R."/>
            <person name="Tsui H.-C.T."/>
            <person name="Winkler M.E."/>
        </authorList>
    </citation>
    <scope>NUCLEOTIDE SEQUENCE</scope>
</reference>
<dbReference type="Pfam" id="PF00753">
    <property type="entry name" value="Lactamase_B"/>
    <property type="match status" value="1"/>
</dbReference>
<organism evidence="2">
    <name type="scientific">marine metagenome</name>
    <dbReference type="NCBI Taxonomy" id="408172"/>
    <lineage>
        <taxon>unclassified sequences</taxon>
        <taxon>metagenomes</taxon>
        <taxon>ecological metagenomes</taxon>
    </lineage>
</organism>
<dbReference type="PANTHER" id="PTHR42951">
    <property type="entry name" value="METALLO-BETA-LACTAMASE DOMAIN-CONTAINING"/>
    <property type="match status" value="1"/>
</dbReference>
<dbReference type="SMART" id="SM00849">
    <property type="entry name" value="Lactamase_B"/>
    <property type="match status" value="1"/>
</dbReference>
<protein>
    <recommendedName>
        <fullName evidence="1">Metallo-beta-lactamase domain-containing protein</fullName>
    </recommendedName>
</protein>
<evidence type="ECO:0000313" key="2">
    <source>
        <dbReference type="EMBL" id="SVA98086.1"/>
    </source>
</evidence>
<name>A0A382A958_9ZZZZ</name>
<proteinExistence type="predicted"/>
<gene>
    <name evidence="2" type="ORF">METZ01_LOCUS150940</name>
</gene>
<dbReference type="EMBL" id="UINC01024448">
    <property type="protein sequence ID" value="SVA98086.1"/>
    <property type="molecule type" value="Genomic_DNA"/>
</dbReference>
<dbReference type="InterPro" id="IPR050855">
    <property type="entry name" value="NDM-1-like"/>
</dbReference>
<dbReference type="SUPFAM" id="SSF56281">
    <property type="entry name" value="Metallo-hydrolase/oxidoreductase"/>
    <property type="match status" value="1"/>
</dbReference>
<sequence length="539" mass="59825">MAKRLFGTVAVLMLVGDRLPAQQFPPGYVDPAPLLAAVAEEIGEANLTCITYSGTGYDGAVGQTFENAVNVDWPRIDSMANYTRTINWATGTSKETFDREPGLNPAAWKYGIGWEGGTPTQRETRQTHIVNGASAWHMDGDGPPVAVPPELAEVYQLDMWLNPPGFLKAARLPGANPVALWRWEQLEKGRDGNVVSPEKMYVVAITMLGKYRVDATINSQNQIQRIKTTVNIPALGDFNIEHESTNQTAFGSVKWPVSWHSHQGWDDNWQFNGTSTGHNAYGGQFPNVQPNVCDDPVPVPPPVAQATWSTEVAVEQMADGVYVLGGGPANSYMVEFNDFVAVFEAPGNEKRSLAVIEEVVKLAPNKPIRWLISSHPHFDHIGGLRTYLHIGSTIVTHMQNVEFLNKDVLTYVARTVEPDIVSKWPPTELAEGYTYEAIQENYVITDNSRILRVYYVQPLGHVAGMLMAYLPVERIVFQADLFDTHEPPRAAQLPAMRSLNNQVQRMNLDVETLAPVHGRPVPWSEFMTALSRLESQRPN</sequence>